<keyword evidence="1" id="KW-1133">Transmembrane helix</keyword>
<keyword evidence="1" id="KW-0472">Membrane</keyword>
<dbReference type="RefSeq" id="WP_394837391.1">
    <property type="nucleotide sequence ID" value="NZ_CP089929.1"/>
</dbReference>
<reference evidence="2" key="1">
    <citation type="submission" date="2021-12" db="EMBL/GenBank/DDBJ databases">
        <title>Discovery of the Pendulisporaceae a myxobacterial family with distinct sporulation behavior and unique specialized metabolism.</title>
        <authorList>
            <person name="Garcia R."/>
            <person name="Popoff A."/>
            <person name="Bader C.D."/>
            <person name="Loehr J."/>
            <person name="Walesch S."/>
            <person name="Walt C."/>
            <person name="Boldt J."/>
            <person name="Bunk B."/>
            <person name="Haeckl F.J.F.P.J."/>
            <person name="Gunesch A.P."/>
            <person name="Birkelbach J."/>
            <person name="Nuebel U."/>
            <person name="Pietschmann T."/>
            <person name="Bach T."/>
            <person name="Mueller R."/>
        </authorList>
    </citation>
    <scope>NUCLEOTIDE SEQUENCE</scope>
    <source>
        <strain evidence="2">MSr11367</strain>
    </source>
</reference>
<evidence type="ECO:0000313" key="2">
    <source>
        <dbReference type="EMBL" id="WXB07725.1"/>
    </source>
</evidence>
<organism evidence="2 3">
    <name type="scientific">Pendulispora rubella</name>
    <dbReference type="NCBI Taxonomy" id="2741070"/>
    <lineage>
        <taxon>Bacteria</taxon>
        <taxon>Pseudomonadati</taxon>
        <taxon>Myxococcota</taxon>
        <taxon>Myxococcia</taxon>
        <taxon>Myxococcales</taxon>
        <taxon>Sorangiineae</taxon>
        <taxon>Pendulisporaceae</taxon>
        <taxon>Pendulispora</taxon>
    </lineage>
</organism>
<protein>
    <submittedName>
        <fullName evidence="2">Uncharacterized protein</fullName>
    </submittedName>
</protein>
<name>A0ABZ2LEX9_9BACT</name>
<keyword evidence="1" id="KW-0812">Transmembrane</keyword>
<dbReference type="Proteomes" id="UP001374803">
    <property type="component" value="Chromosome"/>
</dbReference>
<evidence type="ECO:0000256" key="1">
    <source>
        <dbReference type="SAM" id="Phobius"/>
    </source>
</evidence>
<accession>A0ABZ2LEX9</accession>
<proteinExistence type="predicted"/>
<dbReference type="EMBL" id="CP089983">
    <property type="protein sequence ID" value="WXB07725.1"/>
    <property type="molecule type" value="Genomic_DNA"/>
</dbReference>
<gene>
    <name evidence="2" type="ORF">LVJ94_10830</name>
</gene>
<keyword evidence="3" id="KW-1185">Reference proteome</keyword>
<evidence type="ECO:0000313" key="3">
    <source>
        <dbReference type="Proteomes" id="UP001374803"/>
    </source>
</evidence>
<sequence length="174" mass="18584">MPSKPLSGKRLVLLGAGVIAFLALGIFLAFAFIGRKQLVRASFLSEGRRRLGDFGEGVAHCAVSTGLPPSSPLVPAEFDQLKGPGYTSSAQDWAAEAFRCAHFAPTDATCHFQIGWKRHDAESGEVQAFGDVDQDGRPDTRMTAPVKCTFKGPSVIEKCGIGPVHEEAITAVER</sequence>
<feature type="transmembrane region" description="Helical" evidence="1">
    <location>
        <begin position="12"/>
        <end position="33"/>
    </location>
</feature>